<dbReference type="RefSeq" id="WP_162173099.1">
    <property type="nucleotide sequence ID" value="NZ_JAEMUK010000011.1"/>
</dbReference>
<reference evidence="2 3" key="1">
    <citation type="submission" date="2020-12" db="EMBL/GenBank/DDBJ databases">
        <title>Revised draft genomes of Rhodomicrobium vannielii ATCC 17100 and Rhodomicrobium udaipurense JA643.</title>
        <authorList>
            <person name="Conners E.M."/>
            <person name="Davenport E.J."/>
            <person name="Bose A."/>
        </authorList>
    </citation>
    <scope>NUCLEOTIDE SEQUENCE [LARGE SCALE GENOMIC DNA]</scope>
    <source>
        <strain evidence="2 3">JA643</strain>
    </source>
</reference>
<keyword evidence="3" id="KW-1185">Reference proteome</keyword>
<dbReference type="Pfam" id="PF13579">
    <property type="entry name" value="Glyco_trans_4_4"/>
    <property type="match status" value="1"/>
</dbReference>
<name>A0A8I1KJP5_9HYPH</name>
<sequence length="402" mass="44207">MRFASENIPPTEFSAIEHAPYPSQPYLPLPSHRKRVAVTASSAGALINFCHGLILDMVNRGHRVFAFAPELSNSDLRILSHIGAEAYSLPTQLALWDKYRRMRELSNLFGDLAPDVLLVESARNGMVTVAAAKIAKIPHVVTVVPSFGPAFMEGAAGASAWSHRQAMKTVFRTVFSWSDAVVFHSAHDMKFADDTKLLPPSKSAVAVGGWGEDLHRHVQRSLPPLDRGMLFLMAAPLDQLQGILEYCEAAKTMRLKARRARFFLASTPGEAIAPVGTAILKQYREFVQYIGPIDDAGSLISKCHVLVAPSWGNGAPRSLFQALALGRPVITTDTRSCRDFVQLGLNGYKVPVRDPEALVRAMIQILQRPDLMPLMAEDSRRLALRFYDMNAVNALVLETLGL</sequence>
<dbReference type="Proteomes" id="UP000623250">
    <property type="component" value="Unassembled WGS sequence"/>
</dbReference>
<organism evidence="2 3">
    <name type="scientific">Rhodomicrobium udaipurense</name>
    <dbReference type="NCBI Taxonomy" id="1202716"/>
    <lineage>
        <taxon>Bacteria</taxon>
        <taxon>Pseudomonadati</taxon>
        <taxon>Pseudomonadota</taxon>
        <taxon>Alphaproteobacteria</taxon>
        <taxon>Hyphomicrobiales</taxon>
        <taxon>Hyphomicrobiaceae</taxon>
        <taxon>Rhodomicrobium</taxon>
    </lineage>
</organism>
<comment type="caution">
    <text evidence="2">The sequence shown here is derived from an EMBL/GenBank/DDBJ whole genome shotgun (WGS) entry which is preliminary data.</text>
</comment>
<dbReference type="Pfam" id="PF13692">
    <property type="entry name" value="Glyco_trans_1_4"/>
    <property type="match status" value="1"/>
</dbReference>
<dbReference type="PANTHER" id="PTHR12526:SF638">
    <property type="entry name" value="SPORE COAT PROTEIN SA"/>
    <property type="match status" value="1"/>
</dbReference>
<dbReference type="SUPFAM" id="SSF53756">
    <property type="entry name" value="UDP-Glycosyltransferase/glycogen phosphorylase"/>
    <property type="match status" value="1"/>
</dbReference>
<evidence type="ECO:0000313" key="2">
    <source>
        <dbReference type="EMBL" id="MBJ7543176.1"/>
    </source>
</evidence>
<evidence type="ECO:0000313" key="3">
    <source>
        <dbReference type="Proteomes" id="UP000623250"/>
    </source>
</evidence>
<feature type="domain" description="Glycosyltransferase subfamily 4-like N-terminal" evidence="1">
    <location>
        <begin position="51"/>
        <end position="190"/>
    </location>
</feature>
<dbReference type="GO" id="GO:0016757">
    <property type="term" value="F:glycosyltransferase activity"/>
    <property type="evidence" value="ECO:0007669"/>
    <property type="project" value="UniProtKB-ARBA"/>
</dbReference>
<keyword evidence="2" id="KW-0808">Transferase</keyword>
<dbReference type="EMBL" id="JAEMUK010000011">
    <property type="protein sequence ID" value="MBJ7543176.1"/>
    <property type="molecule type" value="Genomic_DNA"/>
</dbReference>
<dbReference type="Gene3D" id="3.40.50.2000">
    <property type="entry name" value="Glycogen Phosphorylase B"/>
    <property type="match status" value="2"/>
</dbReference>
<dbReference type="PANTHER" id="PTHR12526">
    <property type="entry name" value="GLYCOSYLTRANSFERASE"/>
    <property type="match status" value="1"/>
</dbReference>
<dbReference type="InterPro" id="IPR028098">
    <property type="entry name" value="Glyco_trans_4-like_N"/>
</dbReference>
<proteinExistence type="predicted"/>
<dbReference type="AlphaFoldDB" id="A0A8I1KJP5"/>
<gene>
    <name evidence="2" type="ORF">JDN41_06355</name>
</gene>
<evidence type="ECO:0000259" key="1">
    <source>
        <dbReference type="Pfam" id="PF13579"/>
    </source>
</evidence>
<accession>A0A8I1KJP5</accession>
<protein>
    <submittedName>
        <fullName evidence="2">Glycosyltransferase</fullName>
    </submittedName>
</protein>